<dbReference type="Gene3D" id="2.60.40.4100">
    <property type="entry name" value="Zona pellucida, ZP-C domain"/>
    <property type="match status" value="1"/>
</dbReference>
<reference evidence="10" key="2">
    <citation type="submission" date="2014-03" db="EMBL/GenBank/DDBJ databases">
        <title>The whipworm genome and dual-species transcriptomics of an intimate host-pathogen interaction.</title>
        <authorList>
            <person name="Foth B.J."/>
            <person name="Tsai I.J."/>
            <person name="Reid A.J."/>
            <person name="Bancroft A.J."/>
            <person name="Nichol S."/>
            <person name="Tracey A."/>
            <person name="Holroyd N."/>
            <person name="Cotton J.A."/>
            <person name="Stanley E.J."/>
            <person name="Zarowiecki M."/>
            <person name="Liu J.Z."/>
            <person name="Huckvale T."/>
            <person name="Cooper P.J."/>
            <person name="Grencis R.K."/>
            <person name="Berriman M."/>
        </authorList>
    </citation>
    <scope>NUCLEOTIDE SEQUENCE [LARGE SCALE GENOMIC DNA]</scope>
</reference>
<reference evidence="10" key="1">
    <citation type="submission" date="2014-01" db="EMBL/GenBank/DDBJ databases">
        <authorList>
            <person name="Aslett M."/>
        </authorList>
    </citation>
    <scope>NUCLEOTIDE SEQUENCE</scope>
</reference>
<dbReference type="PROSITE" id="PS51034">
    <property type="entry name" value="ZP_2"/>
    <property type="match status" value="1"/>
</dbReference>
<evidence type="ECO:0000313" key="10">
    <source>
        <dbReference type="EMBL" id="CDW57075.1"/>
    </source>
</evidence>
<evidence type="ECO:0000256" key="4">
    <source>
        <dbReference type="ARBA" id="ARBA00022692"/>
    </source>
</evidence>
<dbReference type="InterPro" id="IPR051962">
    <property type="entry name" value="Cuticlin"/>
</dbReference>
<dbReference type="Pfam" id="PF25057">
    <property type="entry name" value="CUT_N"/>
    <property type="match status" value="1"/>
</dbReference>
<dbReference type="Proteomes" id="UP000030665">
    <property type="component" value="Unassembled WGS sequence"/>
</dbReference>
<evidence type="ECO:0000256" key="2">
    <source>
        <dbReference type="ARBA" id="ARBA00022460"/>
    </source>
</evidence>
<name>A0A077ZEH8_TRITR</name>
<keyword evidence="7 8" id="KW-0472">Membrane</keyword>
<keyword evidence="11" id="KW-1185">Reference proteome</keyword>
<gene>
    <name evidence="10" type="ORF">TTRE_0000536001</name>
</gene>
<dbReference type="EMBL" id="HG806114">
    <property type="protein sequence ID" value="CDW57075.1"/>
    <property type="molecule type" value="Genomic_DNA"/>
</dbReference>
<dbReference type="STRING" id="36087.A0A077ZEH8"/>
<evidence type="ECO:0000256" key="5">
    <source>
        <dbReference type="ARBA" id="ARBA00022729"/>
    </source>
</evidence>
<evidence type="ECO:0000256" key="1">
    <source>
        <dbReference type="ARBA" id="ARBA00004251"/>
    </source>
</evidence>
<keyword evidence="6 8" id="KW-1133">Transmembrane helix</keyword>
<dbReference type="AlphaFoldDB" id="A0A077ZEH8"/>
<dbReference type="PANTHER" id="PTHR22907:SF27">
    <property type="entry name" value="ZP DOMAIN-CONTAINING PROTEIN"/>
    <property type="match status" value="1"/>
</dbReference>
<dbReference type="GO" id="GO:0005886">
    <property type="term" value="C:plasma membrane"/>
    <property type="evidence" value="ECO:0007669"/>
    <property type="project" value="UniProtKB-SubCell"/>
</dbReference>
<feature type="transmembrane region" description="Helical" evidence="8">
    <location>
        <begin position="320"/>
        <end position="344"/>
    </location>
</feature>
<evidence type="ECO:0000313" key="11">
    <source>
        <dbReference type="Proteomes" id="UP000030665"/>
    </source>
</evidence>
<dbReference type="InterPro" id="IPR056953">
    <property type="entry name" value="CUT_N"/>
</dbReference>
<evidence type="ECO:0000256" key="7">
    <source>
        <dbReference type="ARBA" id="ARBA00023136"/>
    </source>
</evidence>
<dbReference type="InterPro" id="IPR042235">
    <property type="entry name" value="ZP-C_dom"/>
</dbReference>
<keyword evidence="3" id="KW-1003">Cell membrane</keyword>
<keyword evidence="4 8" id="KW-0812">Transmembrane</keyword>
<protein>
    <submittedName>
        <fullName evidence="10">Zona pellucida domain containing protein</fullName>
    </submittedName>
</protein>
<evidence type="ECO:0000256" key="8">
    <source>
        <dbReference type="SAM" id="Phobius"/>
    </source>
</evidence>
<dbReference type="SMART" id="SM00241">
    <property type="entry name" value="ZP"/>
    <property type="match status" value="1"/>
</dbReference>
<evidence type="ECO:0000256" key="3">
    <source>
        <dbReference type="ARBA" id="ARBA00022475"/>
    </source>
</evidence>
<dbReference type="OrthoDB" id="6139674at2759"/>
<accession>A0A077ZEH8</accession>
<keyword evidence="5" id="KW-0732">Signal</keyword>
<evidence type="ECO:0000259" key="9">
    <source>
        <dbReference type="PROSITE" id="PS51034"/>
    </source>
</evidence>
<feature type="domain" description="ZP" evidence="9">
    <location>
        <begin position="1"/>
        <end position="234"/>
    </location>
</feature>
<dbReference type="GO" id="GO:0042302">
    <property type="term" value="F:structural constituent of cuticle"/>
    <property type="evidence" value="ECO:0007669"/>
    <property type="project" value="UniProtKB-KW"/>
</dbReference>
<dbReference type="InterPro" id="IPR057475">
    <property type="entry name" value="CUT_C"/>
</dbReference>
<sequence length="353" mass="39078">MELNMAKPFTGRIFVKGMADRAECAKDFRGSKQSTVVYQLRNGDCNMDKQRRIGPQRGVEQSMTVIVSFHDTFITKVDRAYRCTCFFMEADKAVTSEFEVSDLATTDLIDTAKMPTCSYRVRRGSINGPAVSYASVGEQVYHVWQCDSDMFGMLVHSCKVDDGTGGKKIALQDENGCAIDEAIVGELTYNELANQAFVVSEVFKFADKQNVYFQCAISLCMKNDGACRGLTPPQCTDNTAEGSTNSRRRRHVNTTRESNITRLPRFDVDVRADGITVSDLKEESAAGEAHTMLNSFSDNNDVPDYSSDRFGEICLSHASLGAILATMAILLIVTLTFVAAHICVRTTTWTLKE</sequence>
<organism evidence="10 11">
    <name type="scientific">Trichuris trichiura</name>
    <name type="common">Whipworm</name>
    <name type="synonym">Trichocephalus trichiurus</name>
    <dbReference type="NCBI Taxonomy" id="36087"/>
    <lineage>
        <taxon>Eukaryota</taxon>
        <taxon>Metazoa</taxon>
        <taxon>Ecdysozoa</taxon>
        <taxon>Nematoda</taxon>
        <taxon>Enoplea</taxon>
        <taxon>Dorylaimia</taxon>
        <taxon>Trichinellida</taxon>
        <taxon>Trichuridae</taxon>
        <taxon>Trichuris</taxon>
    </lineage>
</organism>
<dbReference type="Pfam" id="PF25301">
    <property type="entry name" value="CUT_C"/>
    <property type="match status" value="1"/>
</dbReference>
<evidence type="ECO:0000256" key="6">
    <source>
        <dbReference type="ARBA" id="ARBA00022989"/>
    </source>
</evidence>
<keyword evidence="2" id="KW-0193">Cuticle</keyword>
<proteinExistence type="predicted"/>
<dbReference type="PANTHER" id="PTHR22907">
    <property type="entry name" value="GH04558P"/>
    <property type="match status" value="1"/>
</dbReference>
<dbReference type="InterPro" id="IPR001507">
    <property type="entry name" value="ZP_dom"/>
</dbReference>
<comment type="subcellular location">
    <subcellularLocation>
        <location evidence="1">Cell membrane</location>
        <topology evidence="1">Single-pass type I membrane protein</topology>
    </subcellularLocation>
</comment>